<organism evidence="5 6">
    <name type="scientific">Clostridium symbiosum</name>
    <name type="common">Bacteroides symbiosus</name>
    <dbReference type="NCBI Taxonomy" id="1512"/>
    <lineage>
        <taxon>Bacteria</taxon>
        <taxon>Bacillati</taxon>
        <taxon>Bacillota</taxon>
        <taxon>Clostridia</taxon>
        <taxon>Lachnospirales</taxon>
        <taxon>Lachnospiraceae</taxon>
        <taxon>Otoolea</taxon>
    </lineage>
</organism>
<accession>A0AAW5F1V3</accession>
<dbReference type="EMBL" id="JAINVB010000001">
    <property type="protein sequence ID" value="MCK0085560.1"/>
    <property type="molecule type" value="Genomic_DNA"/>
</dbReference>
<dbReference type="PROSITE" id="PS01117">
    <property type="entry name" value="HTH_MARR_1"/>
    <property type="match status" value="1"/>
</dbReference>
<dbReference type="SUPFAM" id="SSF46785">
    <property type="entry name" value="Winged helix' DNA-binding domain"/>
    <property type="match status" value="1"/>
</dbReference>
<dbReference type="InterPro" id="IPR000835">
    <property type="entry name" value="HTH_MarR-typ"/>
</dbReference>
<dbReference type="PRINTS" id="PR00598">
    <property type="entry name" value="HTHMARR"/>
</dbReference>
<evidence type="ECO:0000313" key="6">
    <source>
        <dbReference type="Proteomes" id="UP001203136"/>
    </source>
</evidence>
<dbReference type="RefSeq" id="WP_003504325.1">
    <property type="nucleotide sequence ID" value="NZ_BAABZD010000009.1"/>
</dbReference>
<dbReference type="Gene3D" id="1.10.10.10">
    <property type="entry name" value="Winged helix-like DNA-binding domain superfamily/Winged helix DNA-binding domain"/>
    <property type="match status" value="1"/>
</dbReference>
<dbReference type="PANTHER" id="PTHR42756:SF1">
    <property type="entry name" value="TRANSCRIPTIONAL REPRESSOR OF EMRAB OPERON"/>
    <property type="match status" value="1"/>
</dbReference>
<keyword evidence="3" id="KW-0804">Transcription</keyword>
<keyword evidence="2" id="KW-0238">DNA-binding</keyword>
<dbReference type="GO" id="GO:0003700">
    <property type="term" value="F:DNA-binding transcription factor activity"/>
    <property type="evidence" value="ECO:0007669"/>
    <property type="project" value="InterPro"/>
</dbReference>
<dbReference type="AlphaFoldDB" id="A0AAW5F1V3"/>
<dbReference type="PROSITE" id="PS50995">
    <property type="entry name" value="HTH_MARR_2"/>
    <property type="match status" value="1"/>
</dbReference>
<dbReference type="InterPro" id="IPR036388">
    <property type="entry name" value="WH-like_DNA-bd_sf"/>
</dbReference>
<evidence type="ECO:0000256" key="2">
    <source>
        <dbReference type="ARBA" id="ARBA00023125"/>
    </source>
</evidence>
<comment type="caution">
    <text evidence="5">The sequence shown here is derived from an EMBL/GenBank/DDBJ whole genome shotgun (WGS) entry which is preliminary data.</text>
</comment>
<keyword evidence="1" id="KW-0805">Transcription regulation</keyword>
<feature type="domain" description="HTH marR-type" evidence="4">
    <location>
        <begin position="1"/>
        <end position="134"/>
    </location>
</feature>
<protein>
    <submittedName>
        <fullName evidence="5">MarR family transcriptional regulator</fullName>
    </submittedName>
</protein>
<evidence type="ECO:0000256" key="3">
    <source>
        <dbReference type="ARBA" id="ARBA00023163"/>
    </source>
</evidence>
<sequence length="144" mass="16834">MEQTFAYYTTIFREDFTLFCKSELQKEGISLGLLYFVIYIGKKPGCSQRELAAAVRADEGYAARSVEKLLQDGFIERRRHEKDKRMAILTLTMKGEKTFEKAHSLFHEWDDKVLSSLQEEEKKQLFTLLQKLGKTKEAHLCMKK</sequence>
<reference evidence="5" key="1">
    <citation type="journal article" date="2022" name="Cell Host Microbe">
        <title>Colonization of the live biotherapeutic product VE303 and modulation of the microbiota and metabolites in healthy volunteers.</title>
        <authorList>
            <person name="Dsouza M."/>
            <person name="Menon R."/>
            <person name="Crossette E."/>
            <person name="Bhattarai S.K."/>
            <person name="Schneider J."/>
            <person name="Kim Y.G."/>
            <person name="Reddy S."/>
            <person name="Caballero S."/>
            <person name="Felix C."/>
            <person name="Cornacchione L."/>
            <person name="Hendrickson J."/>
            <person name="Watson A.R."/>
            <person name="Minot S.S."/>
            <person name="Greenfield N."/>
            <person name="Schopf L."/>
            <person name="Szabady R."/>
            <person name="Patarroyo J."/>
            <person name="Smith W."/>
            <person name="Harrison P."/>
            <person name="Kuijper E.J."/>
            <person name="Kelly C.P."/>
            <person name="Olle B."/>
            <person name="Bobilev D."/>
            <person name="Silber J.L."/>
            <person name="Bucci V."/>
            <person name="Roberts B."/>
            <person name="Faith J."/>
            <person name="Norman J.M."/>
        </authorList>
    </citation>
    <scope>NUCLEOTIDE SEQUENCE</scope>
    <source>
        <strain evidence="5">VE303-04</strain>
    </source>
</reference>
<dbReference type="Pfam" id="PF01047">
    <property type="entry name" value="MarR"/>
    <property type="match status" value="1"/>
</dbReference>
<evidence type="ECO:0000256" key="1">
    <source>
        <dbReference type="ARBA" id="ARBA00023015"/>
    </source>
</evidence>
<gene>
    <name evidence="5" type="ORF">K5I21_06670</name>
</gene>
<evidence type="ECO:0000259" key="4">
    <source>
        <dbReference type="PROSITE" id="PS50995"/>
    </source>
</evidence>
<dbReference type="InterPro" id="IPR036390">
    <property type="entry name" value="WH_DNA-bd_sf"/>
</dbReference>
<dbReference type="SMART" id="SM00347">
    <property type="entry name" value="HTH_MARR"/>
    <property type="match status" value="1"/>
</dbReference>
<dbReference type="Proteomes" id="UP001203136">
    <property type="component" value="Unassembled WGS sequence"/>
</dbReference>
<dbReference type="GO" id="GO:0003677">
    <property type="term" value="F:DNA binding"/>
    <property type="evidence" value="ECO:0007669"/>
    <property type="project" value="UniProtKB-KW"/>
</dbReference>
<evidence type="ECO:0000313" key="5">
    <source>
        <dbReference type="EMBL" id="MCK0085560.1"/>
    </source>
</evidence>
<dbReference type="InterPro" id="IPR054630">
    <property type="entry name" value="BilQ"/>
</dbReference>
<proteinExistence type="predicted"/>
<dbReference type="InterPro" id="IPR023187">
    <property type="entry name" value="Tscrpt_reg_MarR-type_CS"/>
</dbReference>
<dbReference type="PANTHER" id="PTHR42756">
    <property type="entry name" value="TRANSCRIPTIONAL REGULATOR, MARR"/>
    <property type="match status" value="1"/>
</dbReference>
<dbReference type="SMR" id="A0AAW5F1V3"/>
<dbReference type="NCBIfam" id="NF045593">
    <property type="entry name" value="bilirub_TF_BilQ"/>
    <property type="match status" value="1"/>
</dbReference>
<name>A0AAW5F1V3_CLOSY</name>